<protein>
    <submittedName>
        <fullName evidence="2">Membrane protein</fullName>
    </submittedName>
</protein>
<reference evidence="2 4" key="2">
    <citation type="submission" date="2018-07" db="EMBL/GenBank/DDBJ databases">
        <title>Complete genome of the Arcobacter bivalviorum type strain LMG 26154.</title>
        <authorList>
            <person name="Miller W.G."/>
            <person name="Yee E."/>
            <person name="Bono J.L."/>
        </authorList>
    </citation>
    <scope>NUCLEOTIDE SEQUENCE [LARGE SCALE GENOMIC DNA]</scope>
    <source>
        <strain evidence="2 4">LMG 26154</strain>
    </source>
</reference>
<keyword evidence="1" id="KW-0812">Transmembrane</keyword>
<dbReference type="RefSeq" id="WP_114838487.1">
    <property type="nucleotide sequence ID" value="NZ_CP031217.1"/>
</dbReference>
<evidence type="ECO:0000256" key="1">
    <source>
        <dbReference type="SAM" id="Phobius"/>
    </source>
</evidence>
<feature type="transmembrane region" description="Helical" evidence="1">
    <location>
        <begin position="7"/>
        <end position="27"/>
    </location>
</feature>
<dbReference type="AlphaFoldDB" id="A0AAX2A474"/>
<dbReference type="Proteomes" id="UP000289193">
    <property type="component" value="Unassembled WGS sequence"/>
</dbReference>
<reference evidence="3 5" key="1">
    <citation type="submission" date="2017-10" db="EMBL/GenBank/DDBJ databases">
        <title>Genomics of the genus Arcobacter.</title>
        <authorList>
            <person name="Perez-Cataluna A."/>
            <person name="Figueras M.J."/>
        </authorList>
    </citation>
    <scope>NUCLEOTIDE SEQUENCE [LARGE SCALE GENOMIC DNA]</scope>
    <source>
        <strain evidence="3 5">CECT 7835</strain>
    </source>
</reference>
<proteinExistence type="predicted"/>
<dbReference type="EMBL" id="PDKM01000009">
    <property type="protein sequence ID" value="RXK08942.1"/>
    <property type="molecule type" value="Genomic_DNA"/>
</dbReference>
<keyword evidence="5" id="KW-1185">Reference proteome</keyword>
<sequence length="166" mass="18255">MNKLLKTILIFLIPATLYSHSLLLNIFDNQDGTITVEGVFNTGESAAGAFVKLQAIESGEILFEQRLPDSNELTIKIPKVNYQVLLDGGPGHIVIKEGIPPKGGFEKVEVVKEKKKDKTSKMSAELSSSKAVTISIIVAFILLLATIFISIRNTNRLMNELQTKSR</sequence>
<dbReference type="EMBL" id="CP031217">
    <property type="protein sequence ID" value="AXH11617.1"/>
    <property type="molecule type" value="Genomic_DNA"/>
</dbReference>
<evidence type="ECO:0000313" key="4">
    <source>
        <dbReference type="Proteomes" id="UP000253850"/>
    </source>
</evidence>
<name>A0AAX2A474_9BACT</name>
<dbReference type="Proteomes" id="UP000253850">
    <property type="component" value="Chromosome"/>
</dbReference>
<accession>A0AAX2A474</accession>
<keyword evidence="1" id="KW-1133">Transmembrane helix</keyword>
<gene>
    <name evidence="2" type="ORF">ABIV_0604</name>
    <name evidence="3" type="ORF">CRV05_12940</name>
</gene>
<organism evidence="3 5">
    <name type="scientific">Halarcobacter bivalviorum</name>
    <dbReference type="NCBI Taxonomy" id="663364"/>
    <lineage>
        <taxon>Bacteria</taxon>
        <taxon>Pseudomonadati</taxon>
        <taxon>Campylobacterota</taxon>
        <taxon>Epsilonproteobacteria</taxon>
        <taxon>Campylobacterales</taxon>
        <taxon>Arcobacteraceae</taxon>
        <taxon>Halarcobacter</taxon>
    </lineage>
</organism>
<evidence type="ECO:0000313" key="3">
    <source>
        <dbReference type="EMBL" id="RXK08942.1"/>
    </source>
</evidence>
<keyword evidence="1" id="KW-0472">Membrane</keyword>
<dbReference type="KEGG" id="hbv:ABIV_0604"/>
<evidence type="ECO:0000313" key="2">
    <source>
        <dbReference type="EMBL" id="AXH11617.1"/>
    </source>
</evidence>
<feature type="transmembrane region" description="Helical" evidence="1">
    <location>
        <begin position="131"/>
        <end position="151"/>
    </location>
</feature>
<evidence type="ECO:0000313" key="5">
    <source>
        <dbReference type="Proteomes" id="UP000289193"/>
    </source>
</evidence>